<evidence type="ECO:0000313" key="5">
    <source>
        <dbReference type="Proteomes" id="UP000308444"/>
    </source>
</evidence>
<feature type="domain" description="Alanyl-tRNA synthetase class IIc N-terminal" evidence="3">
    <location>
        <begin position="13"/>
        <end position="60"/>
    </location>
</feature>
<dbReference type="EMBL" id="SZOH01003571">
    <property type="protein sequence ID" value="TKI89952.1"/>
    <property type="molecule type" value="Genomic_DNA"/>
</dbReference>
<dbReference type="Gene3D" id="2.40.30.130">
    <property type="match status" value="1"/>
</dbReference>
<accession>A0A9X9A1N6</accession>
<organism evidence="4 5">
    <name type="scientific">Bacillus cereus</name>
    <dbReference type="NCBI Taxonomy" id="1396"/>
    <lineage>
        <taxon>Bacteria</taxon>
        <taxon>Bacillati</taxon>
        <taxon>Bacillota</taxon>
        <taxon>Bacilli</taxon>
        <taxon>Bacillales</taxon>
        <taxon>Bacillaceae</taxon>
        <taxon>Bacillus</taxon>
        <taxon>Bacillus cereus group</taxon>
    </lineage>
</organism>
<feature type="non-terminal residue" evidence="4">
    <location>
        <position position="61"/>
    </location>
</feature>
<name>A0A9X9A1N6_BACCE</name>
<keyword evidence="1" id="KW-0479">Metal-binding</keyword>
<sequence>MTILLYEENSYLKECEAEIISIDGRFIVLNQTIFYPGGGGQPCDFGKIQQGNEIYEVLKVK</sequence>
<dbReference type="GO" id="GO:0006419">
    <property type="term" value="P:alanyl-tRNA aminoacylation"/>
    <property type="evidence" value="ECO:0007669"/>
    <property type="project" value="InterPro"/>
</dbReference>
<dbReference type="Proteomes" id="UP000308444">
    <property type="component" value="Unassembled WGS sequence"/>
</dbReference>
<dbReference type="PANTHER" id="PTHR43462:SF1">
    <property type="entry name" value="ALANYL-TRNA EDITING PROTEIN AARSD1"/>
    <property type="match status" value="1"/>
</dbReference>
<dbReference type="AlphaFoldDB" id="A0A9X9A1N6"/>
<dbReference type="SUPFAM" id="SSF50447">
    <property type="entry name" value="Translation proteins"/>
    <property type="match status" value="1"/>
</dbReference>
<evidence type="ECO:0000256" key="2">
    <source>
        <dbReference type="ARBA" id="ARBA00022833"/>
    </source>
</evidence>
<dbReference type="InterPro" id="IPR018164">
    <property type="entry name" value="Ala-tRNA-synth_IIc_N"/>
</dbReference>
<dbReference type="InterPro" id="IPR009000">
    <property type="entry name" value="Transl_B-barrel_sf"/>
</dbReference>
<dbReference type="Pfam" id="PF01411">
    <property type="entry name" value="tRNA-synt_2c"/>
    <property type="match status" value="1"/>
</dbReference>
<dbReference type="GO" id="GO:0046872">
    <property type="term" value="F:metal ion binding"/>
    <property type="evidence" value="ECO:0007669"/>
    <property type="project" value="UniProtKB-KW"/>
</dbReference>
<protein>
    <submittedName>
        <fullName evidence="4">Alanyl-tRNA editing protein</fullName>
    </submittedName>
</protein>
<dbReference type="GO" id="GO:0005524">
    <property type="term" value="F:ATP binding"/>
    <property type="evidence" value="ECO:0007669"/>
    <property type="project" value="InterPro"/>
</dbReference>
<comment type="caution">
    <text evidence="4">The sequence shown here is derived from an EMBL/GenBank/DDBJ whole genome shotgun (WGS) entry which is preliminary data.</text>
</comment>
<evidence type="ECO:0000259" key="3">
    <source>
        <dbReference type="Pfam" id="PF01411"/>
    </source>
</evidence>
<gene>
    <name evidence="4" type="ORF">FC695_35145</name>
</gene>
<keyword evidence="2" id="KW-0862">Zinc</keyword>
<proteinExistence type="predicted"/>
<evidence type="ECO:0000256" key="1">
    <source>
        <dbReference type="ARBA" id="ARBA00022723"/>
    </source>
</evidence>
<dbReference type="InterPro" id="IPR051335">
    <property type="entry name" value="Alanyl-tRNA_Editing_Enzymes"/>
</dbReference>
<dbReference type="GO" id="GO:0004813">
    <property type="term" value="F:alanine-tRNA ligase activity"/>
    <property type="evidence" value="ECO:0007669"/>
    <property type="project" value="InterPro"/>
</dbReference>
<reference evidence="4 5" key="1">
    <citation type="journal article" date="2019" name="Environ. Microbiol.">
        <title>An active ?-lactamase is a part of an orchestrated cell wall stress resistance network of Bacillus subtilis and related rhizosphere species.</title>
        <authorList>
            <person name="Bucher T."/>
            <person name="Keren-Paz A."/>
            <person name="Hausser J."/>
            <person name="Olender T."/>
            <person name="Cytryn E."/>
            <person name="Kolodkin-Gal I."/>
        </authorList>
    </citation>
    <scope>NUCLEOTIDE SEQUENCE [LARGE SCALE GENOMIC DNA]</scope>
    <source>
        <strain evidence="4 5">I32</strain>
    </source>
</reference>
<evidence type="ECO:0000313" key="4">
    <source>
        <dbReference type="EMBL" id="TKI89952.1"/>
    </source>
</evidence>
<dbReference type="GO" id="GO:0002161">
    <property type="term" value="F:aminoacyl-tRNA deacylase activity"/>
    <property type="evidence" value="ECO:0007669"/>
    <property type="project" value="UniProtKB-ARBA"/>
</dbReference>
<dbReference type="PANTHER" id="PTHR43462">
    <property type="entry name" value="ALANYL-TRNA EDITING PROTEIN"/>
    <property type="match status" value="1"/>
</dbReference>